<gene>
    <name evidence="1" type="ORF">METZ01_LOCUS122470</name>
</gene>
<protein>
    <submittedName>
        <fullName evidence="1">Uncharacterized protein</fullName>
    </submittedName>
</protein>
<dbReference type="EMBL" id="UINC01016782">
    <property type="protein sequence ID" value="SVA69616.1"/>
    <property type="molecule type" value="Genomic_DNA"/>
</dbReference>
<evidence type="ECO:0000313" key="1">
    <source>
        <dbReference type="EMBL" id="SVA69616.1"/>
    </source>
</evidence>
<accession>A0A381XXT6</accession>
<reference evidence="1" key="1">
    <citation type="submission" date="2018-05" db="EMBL/GenBank/DDBJ databases">
        <authorList>
            <person name="Lanie J.A."/>
            <person name="Ng W.-L."/>
            <person name="Kazmierczak K.M."/>
            <person name="Andrzejewski T.M."/>
            <person name="Davidsen T.M."/>
            <person name="Wayne K.J."/>
            <person name="Tettelin H."/>
            <person name="Glass J.I."/>
            <person name="Rusch D."/>
            <person name="Podicherti R."/>
            <person name="Tsui H.-C.T."/>
            <person name="Winkler M.E."/>
        </authorList>
    </citation>
    <scope>NUCLEOTIDE SEQUENCE</scope>
</reference>
<organism evidence="1">
    <name type="scientific">marine metagenome</name>
    <dbReference type="NCBI Taxonomy" id="408172"/>
    <lineage>
        <taxon>unclassified sequences</taxon>
        <taxon>metagenomes</taxon>
        <taxon>ecological metagenomes</taxon>
    </lineage>
</organism>
<proteinExistence type="predicted"/>
<dbReference type="AlphaFoldDB" id="A0A381XXT6"/>
<name>A0A381XXT6_9ZZZZ</name>
<sequence length="262" mass="29524">MQLTPRYLSTNKAIIIADLANNITEYKPVYQRNLQVYKGIDNLLTFEIKNPDQKPLSILNTYTPKFVAFDENNNLVIEHDGNVLETSTPSRKGQFEINVTENDLLDLKSQYLTYNIYLIKTADLTKVLTYANTHYNAKGNIFVSAEAFPGPSTTYTIKTFTETDYDSDVFVSESITADPAKNGNEALHSAAFYTTDFEGEVFIEATLENQVSGATRWGQVATLNLDNPTEPQYVNFNGVFSHLRARYQNQISGTIDQVLIKN</sequence>